<keyword evidence="2" id="KW-1185">Reference proteome</keyword>
<evidence type="ECO:0000313" key="2">
    <source>
        <dbReference type="Proteomes" id="UP000218334"/>
    </source>
</evidence>
<dbReference type="EMBL" id="KZ293430">
    <property type="protein sequence ID" value="PBK69048.1"/>
    <property type="molecule type" value="Genomic_DNA"/>
</dbReference>
<sequence length="138" mass="15305">MAQLSRAQVVLKAFPGTTMVHHIGKIPFTLHTGIFLSSALEEACRSSEVCLMSYTRVNPQVDPAQIARTVCCYRSIVLRIFLVRVGMSPTPLTLFSGVYLAAKKDRRVALISLFPEIRMNEPATPTQKRSEANSAPRE</sequence>
<reference evidence="2" key="1">
    <citation type="journal article" date="2017" name="Nat. Ecol. Evol.">
        <title>Genome expansion and lineage-specific genetic innovations in the forest pathogenic fungi Armillaria.</title>
        <authorList>
            <person name="Sipos G."/>
            <person name="Prasanna A.N."/>
            <person name="Walter M.C."/>
            <person name="O'Connor E."/>
            <person name="Balint B."/>
            <person name="Krizsan K."/>
            <person name="Kiss B."/>
            <person name="Hess J."/>
            <person name="Varga T."/>
            <person name="Slot J."/>
            <person name="Riley R."/>
            <person name="Boka B."/>
            <person name="Rigling D."/>
            <person name="Barry K."/>
            <person name="Lee J."/>
            <person name="Mihaltcheva S."/>
            <person name="LaButti K."/>
            <person name="Lipzen A."/>
            <person name="Waldron R."/>
            <person name="Moloney N.M."/>
            <person name="Sperisen C."/>
            <person name="Kredics L."/>
            <person name="Vagvoelgyi C."/>
            <person name="Patrignani A."/>
            <person name="Fitzpatrick D."/>
            <person name="Nagy I."/>
            <person name="Doyle S."/>
            <person name="Anderson J.B."/>
            <person name="Grigoriev I.V."/>
            <person name="Gueldener U."/>
            <person name="Muensterkoetter M."/>
            <person name="Nagy L.G."/>
        </authorList>
    </citation>
    <scope>NUCLEOTIDE SEQUENCE [LARGE SCALE GENOMIC DNA]</scope>
    <source>
        <strain evidence="2">28-4</strain>
    </source>
</reference>
<dbReference type="AlphaFoldDB" id="A0A2H3BSN4"/>
<organism evidence="1 2">
    <name type="scientific">Armillaria solidipes</name>
    <dbReference type="NCBI Taxonomy" id="1076256"/>
    <lineage>
        <taxon>Eukaryota</taxon>
        <taxon>Fungi</taxon>
        <taxon>Dikarya</taxon>
        <taxon>Basidiomycota</taxon>
        <taxon>Agaricomycotina</taxon>
        <taxon>Agaricomycetes</taxon>
        <taxon>Agaricomycetidae</taxon>
        <taxon>Agaricales</taxon>
        <taxon>Marasmiineae</taxon>
        <taxon>Physalacriaceae</taxon>
        <taxon>Armillaria</taxon>
    </lineage>
</organism>
<name>A0A2H3BSN4_9AGAR</name>
<proteinExistence type="predicted"/>
<gene>
    <name evidence="1" type="ORF">ARMSODRAFT_172976</name>
</gene>
<accession>A0A2H3BSN4</accession>
<evidence type="ECO:0000313" key="1">
    <source>
        <dbReference type="EMBL" id="PBK69048.1"/>
    </source>
</evidence>
<protein>
    <submittedName>
        <fullName evidence="1">Uncharacterized protein</fullName>
    </submittedName>
</protein>
<dbReference type="Proteomes" id="UP000218334">
    <property type="component" value="Unassembled WGS sequence"/>
</dbReference>